<evidence type="ECO:0000313" key="6">
    <source>
        <dbReference type="EMBL" id="MDQ0999131.1"/>
    </source>
</evidence>
<keyword evidence="2" id="KW-0479">Metal-binding</keyword>
<accession>A0ABU0SER9</accession>
<dbReference type="PROSITE" id="PS51891">
    <property type="entry name" value="CENP_V_GFA"/>
    <property type="match status" value="1"/>
</dbReference>
<dbReference type="PANTHER" id="PTHR33337:SF40">
    <property type="entry name" value="CENP-V_GFA DOMAIN-CONTAINING PROTEIN-RELATED"/>
    <property type="match status" value="1"/>
</dbReference>
<sequence>MTDAQCVCGGLRLTMRKPTKLVAVCHCFACQRRTGTSFSVNAFYAADSVEISGAATEYSRVAESGRKVRMYFCPSCGSTVYWKPDADPTIVGVAVGTLADPNFPAPTMSVFEQSKHHWVSFAEGTDCFQASPV</sequence>
<dbReference type="Proteomes" id="UP001237780">
    <property type="component" value="Unassembled WGS sequence"/>
</dbReference>
<dbReference type="RefSeq" id="WP_307285044.1">
    <property type="nucleotide sequence ID" value="NZ_JAUSZT010000003.1"/>
</dbReference>
<evidence type="ECO:0000256" key="2">
    <source>
        <dbReference type="ARBA" id="ARBA00022723"/>
    </source>
</evidence>
<keyword evidence="3" id="KW-0862">Zinc</keyword>
<name>A0ABU0SER9_9HYPH</name>
<dbReference type="InterPro" id="IPR011057">
    <property type="entry name" value="Mss4-like_sf"/>
</dbReference>
<dbReference type="Pfam" id="PF04828">
    <property type="entry name" value="GFA"/>
    <property type="match status" value="1"/>
</dbReference>
<dbReference type="SUPFAM" id="SSF51316">
    <property type="entry name" value="Mss4-like"/>
    <property type="match status" value="1"/>
</dbReference>
<evidence type="ECO:0000256" key="1">
    <source>
        <dbReference type="ARBA" id="ARBA00005495"/>
    </source>
</evidence>
<protein>
    <recommendedName>
        <fullName evidence="5">CENP-V/GFA domain-containing protein</fullName>
    </recommendedName>
</protein>
<comment type="similarity">
    <text evidence="1">Belongs to the Gfa family.</text>
</comment>
<reference evidence="6 7" key="1">
    <citation type="submission" date="2023-07" db="EMBL/GenBank/DDBJ databases">
        <title>Comparative genomics of wheat-associated soil bacteria to identify genetic determinants of phenazine resistance.</title>
        <authorList>
            <person name="Mouncey N."/>
        </authorList>
    </citation>
    <scope>NUCLEOTIDE SEQUENCE [LARGE SCALE GENOMIC DNA]</scope>
    <source>
        <strain evidence="6 7">W4I11</strain>
    </source>
</reference>
<gene>
    <name evidence="6" type="ORF">QFZ34_004313</name>
</gene>
<evidence type="ECO:0000259" key="5">
    <source>
        <dbReference type="PROSITE" id="PS51891"/>
    </source>
</evidence>
<keyword evidence="4" id="KW-0456">Lyase</keyword>
<dbReference type="PANTHER" id="PTHR33337">
    <property type="entry name" value="GFA DOMAIN-CONTAINING PROTEIN"/>
    <property type="match status" value="1"/>
</dbReference>
<dbReference type="Gene3D" id="3.90.1590.10">
    <property type="entry name" value="glutathione-dependent formaldehyde- activating enzyme (gfa)"/>
    <property type="match status" value="1"/>
</dbReference>
<dbReference type="InterPro" id="IPR006913">
    <property type="entry name" value="CENP-V/GFA"/>
</dbReference>
<comment type="caution">
    <text evidence="6">The sequence shown here is derived from an EMBL/GenBank/DDBJ whole genome shotgun (WGS) entry which is preliminary data.</text>
</comment>
<evidence type="ECO:0000256" key="4">
    <source>
        <dbReference type="ARBA" id="ARBA00023239"/>
    </source>
</evidence>
<keyword evidence="7" id="KW-1185">Reference proteome</keyword>
<feature type="domain" description="CENP-V/GFA" evidence="5">
    <location>
        <begin position="1"/>
        <end position="112"/>
    </location>
</feature>
<proteinExistence type="inferred from homology"/>
<evidence type="ECO:0000256" key="3">
    <source>
        <dbReference type="ARBA" id="ARBA00022833"/>
    </source>
</evidence>
<evidence type="ECO:0000313" key="7">
    <source>
        <dbReference type="Proteomes" id="UP001237780"/>
    </source>
</evidence>
<dbReference type="EMBL" id="JAUSZT010000003">
    <property type="protein sequence ID" value="MDQ0999131.1"/>
    <property type="molecule type" value="Genomic_DNA"/>
</dbReference>
<organism evidence="6 7">
    <name type="scientific">Phyllobacterium ifriqiyense</name>
    <dbReference type="NCBI Taxonomy" id="314238"/>
    <lineage>
        <taxon>Bacteria</taxon>
        <taxon>Pseudomonadati</taxon>
        <taxon>Pseudomonadota</taxon>
        <taxon>Alphaproteobacteria</taxon>
        <taxon>Hyphomicrobiales</taxon>
        <taxon>Phyllobacteriaceae</taxon>
        <taxon>Phyllobacterium</taxon>
    </lineage>
</organism>